<dbReference type="GO" id="GO:0015031">
    <property type="term" value="P:protein transport"/>
    <property type="evidence" value="ECO:0007669"/>
    <property type="project" value="UniProtKB-KW"/>
</dbReference>
<dbReference type="CTD" id="9818"/>
<dbReference type="Pfam" id="PF15967">
    <property type="entry name" value="Nucleoporin_FG2"/>
    <property type="match status" value="1"/>
</dbReference>
<keyword evidence="6" id="KW-0906">Nuclear pore complex</keyword>
<gene>
    <name evidence="10" type="primary">LOC113202705</name>
</gene>
<proteinExistence type="predicted"/>
<evidence type="ECO:0000256" key="4">
    <source>
        <dbReference type="ARBA" id="ARBA00022927"/>
    </source>
</evidence>
<protein>
    <submittedName>
        <fullName evidence="10">Nuclear pore complex protein Nup58</fullName>
    </submittedName>
</protein>
<evidence type="ECO:0000256" key="3">
    <source>
        <dbReference type="ARBA" id="ARBA00022816"/>
    </source>
</evidence>
<evidence type="ECO:0000313" key="10">
    <source>
        <dbReference type="RefSeq" id="XP_026272859.1"/>
    </source>
</evidence>
<dbReference type="PANTHER" id="PTHR13437:SF2">
    <property type="entry name" value="NUCLEOPORIN P58_P45"/>
    <property type="match status" value="1"/>
</dbReference>
<dbReference type="PANTHER" id="PTHR13437">
    <property type="entry name" value="NUCLEOPORIN P58/P45 NUCLEOPORIN-LIKE PROTEIN 1"/>
    <property type="match status" value="1"/>
</dbReference>
<dbReference type="GO" id="GO:0051028">
    <property type="term" value="P:mRNA transport"/>
    <property type="evidence" value="ECO:0007669"/>
    <property type="project" value="UniProtKB-KW"/>
</dbReference>
<comment type="subcellular location">
    <subcellularLocation>
        <location evidence="1">Nucleus</location>
        <location evidence="1">Nuclear pore complex</location>
    </subcellularLocation>
</comment>
<reference evidence="10" key="1">
    <citation type="submission" date="2025-08" db="UniProtKB">
        <authorList>
            <consortium name="RefSeq"/>
        </authorList>
    </citation>
    <scope>IDENTIFICATION</scope>
    <source>
        <tissue evidence="10">Whole organism</tissue>
    </source>
</reference>
<dbReference type="OrthoDB" id="2538017at2759"/>
<dbReference type="GO" id="GO:0008139">
    <property type="term" value="F:nuclear localization sequence binding"/>
    <property type="evidence" value="ECO:0007669"/>
    <property type="project" value="InterPro"/>
</dbReference>
<keyword evidence="3" id="KW-0509">mRNA transport</keyword>
<dbReference type="Gene3D" id="6.10.140.1350">
    <property type="match status" value="1"/>
</dbReference>
<evidence type="ECO:0000313" key="9">
    <source>
        <dbReference type="Proteomes" id="UP000504606"/>
    </source>
</evidence>
<accession>A0A6J1RV40</accession>
<feature type="compositionally biased region" description="Polar residues" evidence="8">
    <location>
        <begin position="558"/>
        <end position="585"/>
    </location>
</feature>
<dbReference type="RefSeq" id="XP_026272859.1">
    <property type="nucleotide sequence ID" value="XM_026417074.2"/>
</dbReference>
<dbReference type="GO" id="GO:0005643">
    <property type="term" value="C:nuclear pore"/>
    <property type="evidence" value="ECO:0007669"/>
    <property type="project" value="UniProtKB-SubCell"/>
</dbReference>
<dbReference type="KEGG" id="foc:113202705"/>
<keyword evidence="4" id="KW-0653">Protein transport</keyword>
<evidence type="ECO:0000256" key="8">
    <source>
        <dbReference type="SAM" id="MobiDB-lite"/>
    </source>
</evidence>
<evidence type="ECO:0000256" key="2">
    <source>
        <dbReference type="ARBA" id="ARBA00022448"/>
    </source>
</evidence>
<keyword evidence="9" id="KW-1185">Reference proteome</keyword>
<name>A0A6J1RV40_FRAOC</name>
<dbReference type="InterPro" id="IPR024882">
    <property type="entry name" value="NUP58/p45/49"/>
</dbReference>
<evidence type="ECO:0000256" key="6">
    <source>
        <dbReference type="ARBA" id="ARBA00023132"/>
    </source>
</evidence>
<keyword evidence="2" id="KW-0813">Transport</keyword>
<feature type="region of interest" description="Disordered" evidence="8">
    <location>
        <begin position="286"/>
        <end position="309"/>
    </location>
</feature>
<dbReference type="AlphaFoldDB" id="A0A6J1RV40"/>
<dbReference type="GO" id="GO:0017056">
    <property type="term" value="F:structural constituent of nuclear pore"/>
    <property type="evidence" value="ECO:0007669"/>
    <property type="project" value="InterPro"/>
</dbReference>
<organism evidence="9 10">
    <name type="scientific">Frankliniella occidentalis</name>
    <name type="common">Western flower thrips</name>
    <name type="synonym">Euthrips occidentalis</name>
    <dbReference type="NCBI Taxonomy" id="133901"/>
    <lineage>
        <taxon>Eukaryota</taxon>
        <taxon>Metazoa</taxon>
        <taxon>Ecdysozoa</taxon>
        <taxon>Arthropoda</taxon>
        <taxon>Hexapoda</taxon>
        <taxon>Insecta</taxon>
        <taxon>Pterygota</taxon>
        <taxon>Neoptera</taxon>
        <taxon>Paraneoptera</taxon>
        <taxon>Thysanoptera</taxon>
        <taxon>Terebrantia</taxon>
        <taxon>Thripoidea</taxon>
        <taxon>Thripidae</taxon>
        <taxon>Frankliniella</taxon>
    </lineage>
</organism>
<evidence type="ECO:0000256" key="1">
    <source>
        <dbReference type="ARBA" id="ARBA00004567"/>
    </source>
</evidence>
<feature type="region of interest" description="Disordered" evidence="8">
    <location>
        <begin position="551"/>
        <end position="593"/>
    </location>
</feature>
<keyword evidence="5" id="KW-0811">Translocation</keyword>
<evidence type="ECO:0000256" key="5">
    <source>
        <dbReference type="ARBA" id="ARBA00023010"/>
    </source>
</evidence>
<dbReference type="GeneID" id="113202705"/>
<evidence type="ECO:0000256" key="7">
    <source>
        <dbReference type="ARBA" id="ARBA00023242"/>
    </source>
</evidence>
<keyword evidence="7" id="KW-0539">Nucleus</keyword>
<sequence>MSFNFNQQQVPAGANSLGVRPAAPAFGAPTAAPAFGAPTAAPSFGAATAAPSFGAPTSAPSFGAPTAAPAFGAPTAAPSFGAATAAPSFGAATATPSFGAASAAPTFGAATAAPSFGAATAAPAFGTATATSAAPASTAPSAFGQSFGTPASSAVSVGVVAPQPQLSLFATPSAAPKPTAGLTTQPATSNSLFAAPQATPGLFGAPSSAPSASSAGLFSGLTTAKPTGQFGTTAAPTSLSFGTTSLAQTSTATSGFGLGGSTAAAPAPSVGLGGVASTSSSGLTSLSGLAGAQTTRTEAKSPKETPIPDDIARGVETFRQYVKKQKSFSSEIARCSSKPLLKVQEDTDAMKLVLTSNTAGLQRLKSIADKLKADTAKALQHTEMAQRTHDTPAGLQYDNTAPLQYFAELVSGFERDIKLFRQEIENAERHVHSRVQLTGITPAELTQSMRRLYDSFVALAGRLHSVHSQVKAQKEQYLSLRKYILNDASDVFDESARNRVNAISTLTGANSGQPSKSMVGPTPFSALNSQHGFGLLTAGVAASSRQNFPGVGPLGWSSPGNTAGSTTIPLTPHPDNSQFQLQKPPSGNKRGKR</sequence>
<dbReference type="Proteomes" id="UP000504606">
    <property type="component" value="Unplaced"/>
</dbReference>